<comment type="caution">
    <text evidence="1">The sequence shown here is derived from an EMBL/GenBank/DDBJ whole genome shotgun (WGS) entry which is preliminary data.</text>
</comment>
<name>A0A645HM37_9ZZZZ</name>
<protein>
    <submittedName>
        <fullName evidence="1">Uncharacterized protein</fullName>
    </submittedName>
</protein>
<evidence type="ECO:0000313" key="1">
    <source>
        <dbReference type="EMBL" id="MPN39997.1"/>
    </source>
</evidence>
<gene>
    <name evidence="1" type="ORF">SDC9_187532</name>
</gene>
<sequence>MGDVAAREGGYRQDGDGAARRELGCLLINLGQVGIKRSGHGVLRGNLIHAVRYNG</sequence>
<dbReference type="AlphaFoldDB" id="A0A645HM37"/>
<proteinExistence type="predicted"/>
<dbReference type="EMBL" id="VSSQ01096132">
    <property type="protein sequence ID" value="MPN39997.1"/>
    <property type="molecule type" value="Genomic_DNA"/>
</dbReference>
<accession>A0A645HM37</accession>
<organism evidence="1">
    <name type="scientific">bioreactor metagenome</name>
    <dbReference type="NCBI Taxonomy" id="1076179"/>
    <lineage>
        <taxon>unclassified sequences</taxon>
        <taxon>metagenomes</taxon>
        <taxon>ecological metagenomes</taxon>
    </lineage>
</organism>
<reference evidence="1" key="1">
    <citation type="submission" date="2019-08" db="EMBL/GenBank/DDBJ databases">
        <authorList>
            <person name="Kucharzyk K."/>
            <person name="Murdoch R.W."/>
            <person name="Higgins S."/>
            <person name="Loffler F."/>
        </authorList>
    </citation>
    <scope>NUCLEOTIDE SEQUENCE</scope>
</reference>